<sequence>MSQTLFPDQGWCHRVERFAKSFLWKGNLKDRFWHPVSRKKVCKSKNCGELGLRRLEDMNKAFLAKLGWFLAVEEDCLWVRALKAKYFPSSSFLNYRKSKGYSGF</sequence>
<organism evidence="1 2">
    <name type="scientific">Ziziphus jujuba var. spinosa</name>
    <dbReference type="NCBI Taxonomy" id="714518"/>
    <lineage>
        <taxon>Eukaryota</taxon>
        <taxon>Viridiplantae</taxon>
        <taxon>Streptophyta</taxon>
        <taxon>Embryophyta</taxon>
        <taxon>Tracheophyta</taxon>
        <taxon>Spermatophyta</taxon>
        <taxon>Magnoliopsida</taxon>
        <taxon>eudicotyledons</taxon>
        <taxon>Gunneridae</taxon>
        <taxon>Pentapetalae</taxon>
        <taxon>rosids</taxon>
        <taxon>fabids</taxon>
        <taxon>Rosales</taxon>
        <taxon>Rhamnaceae</taxon>
        <taxon>Paliureae</taxon>
        <taxon>Ziziphus</taxon>
    </lineage>
</organism>
<comment type="caution">
    <text evidence="1">The sequence shown here is derived from an EMBL/GenBank/DDBJ whole genome shotgun (WGS) entry which is preliminary data.</text>
</comment>
<reference evidence="1" key="1">
    <citation type="journal article" date="2021" name="Front. Plant Sci.">
        <title>Chromosome-Scale Genome Assembly for Chinese Sour Jujube and Insights Into Its Genome Evolution and Domestication Signature.</title>
        <authorList>
            <person name="Shen L.-Y."/>
            <person name="Luo H."/>
            <person name="Wang X.-L."/>
            <person name="Wang X.-M."/>
            <person name="Qiu X.-J."/>
            <person name="Liu H."/>
            <person name="Zhou S.-S."/>
            <person name="Jia K.-H."/>
            <person name="Nie S."/>
            <person name="Bao Y.-T."/>
            <person name="Zhang R.-G."/>
            <person name="Yun Q.-Z."/>
            <person name="Chai Y.-H."/>
            <person name="Lu J.-Y."/>
            <person name="Li Y."/>
            <person name="Zhao S.-W."/>
            <person name="Mao J.-F."/>
            <person name="Jia S.-G."/>
            <person name="Mao Y.-M."/>
        </authorList>
    </citation>
    <scope>NUCLEOTIDE SEQUENCE</scope>
    <source>
        <strain evidence="1">AT0</strain>
        <tissue evidence="1">Leaf</tissue>
    </source>
</reference>
<name>A0A978VUZ2_ZIZJJ</name>
<accession>A0A978VUZ2</accession>
<evidence type="ECO:0000313" key="1">
    <source>
        <dbReference type="EMBL" id="KAH7542637.1"/>
    </source>
</evidence>
<dbReference type="EMBL" id="JAEACU010000002">
    <property type="protein sequence ID" value="KAH7542637.1"/>
    <property type="molecule type" value="Genomic_DNA"/>
</dbReference>
<dbReference type="Proteomes" id="UP000813462">
    <property type="component" value="Unassembled WGS sequence"/>
</dbReference>
<evidence type="ECO:0000313" key="2">
    <source>
        <dbReference type="Proteomes" id="UP000813462"/>
    </source>
</evidence>
<dbReference type="AlphaFoldDB" id="A0A978VUZ2"/>
<proteinExistence type="predicted"/>
<protein>
    <submittedName>
        <fullName evidence="1">Uncharacterized protein</fullName>
    </submittedName>
</protein>
<gene>
    <name evidence="1" type="ORF">FEM48_Zijuj02G0095300</name>
</gene>